<proteinExistence type="predicted"/>
<name>A0A127Z4A2_9BASI</name>
<sequence>MYMSQVERNERLAVGISDIPSTVPLDVLARLPFDDQPDSEIDATLYQEKGQSYYSIFVAVTRLGLLKRALDFVQQHGGRPSLHPVCIFREAKRGRDVRLPRQFVPEMLDLLEPSKFKLKASEIPFNLAVMAFLTDQHKTYAHQQEEYGSALDESDQLVRLPLTQAQKKAKAAAREVDRLEKIARQAVFHKQELEQRQQDIQTARQGAPPPTDEEAIYEFSRYSEIEAATRKAYLDILAFERAREKAELAHEIVLLQHEFQHDDHGDFFIQHTMIYPPDGTTVLPFAPSELADPTSMSLSVERSRRWRFPYPLSEEEERECTLHITDVLTEEGFHRDHYSITYHSDEDEDRYLQLIFSLTSDYFRTQSLELTFKTHRLELASSVAPLPDQMTVVGMKYVSGFAREPNPVVANVFDRALAEYVVLENVWRLDLVMLNNKKVSTCKINSFIALVSFKTKPNGDGELYNPTDLPGWVTTAWHDINPLHVLGRAPCCIKCTQFPSTNIPKYHTTEQCSRSEASLRLEHEEGKDEHEKGEDERQEQGE</sequence>
<evidence type="ECO:0000256" key="2">
    <source>
        <dbReference type="SAM" id="MobiDB-lite"/>
    </source>
</evidence>
<dbReference type="OrthoDB" id="2556758at2759"/>
<protein>
    <submittedName>
        <fullName evidence="3">Uncharacterized protein</fullName>
    </submittedName>
</protein>
<accession>A0A127Z4A2</accession>
<evidence type="ECO:0000256" key="1">
    <source>
        <dbReference type="SAM" id="Coils"/>
    </source>
</evidence>
<reference evidence="3" key="1">
    <citation type="submission" date="2014-06" db="EMBL/GenBank/DDBJ databases">
        <authorList>
            <person name="Ju J."/>
            <person name="Zhang J."/>
        </authorList>
    </citation>
    <scope>NUCLEOTIDE SEQUENCE</scope>
    <source>
        <strain evidence="3">SscI8</strain>
    </source>
</reference>
<dbReference type="AlphaFoldDB" id="A0A127Z4A2"/>
<gene>
    <name evidence="3" type="ORF">SPSC_05530</name>
</gene>
<organism evidence="3">
    <name type="scientific">Sporisorium scitamineum</name>
    <dbReference type="NCBI Taxonomy" id="49012"/>
    <lineage>
        <taxon>Eukaryota</taxon>
        <taxon>Fungi</taxon>
        <taxon>Dikarya</taxon>
        <taxon>Basidiomycota</taxon>
        <taxon>Ustilaginomycotina</taxon>
        <taxon>Ustilaginomycetes</taxon>
        <taxon>Ustilaginales</taxon>
        <taxon>Ustilaginaceae</taxon>
        <taxon>Sporisorium</taxon>
    </lineage>
</organism>
<dbReference type="EMBL" id="LK056687">
    <property type="protein sequence ID" value="CDR88698.1"/>
    <property type="molecule type" value="Genomic_DNA"/>
</dbReference>
<evidence type="ECO:0000313" key="3">
    <source>
        <dbReference type="EMBL" id="CDR88698.1"/>
    </source>
</evidence>
<feature type="coiled-coil region" evidence="1">
    <location>
        <begin position="162"/>
        <end position="199"/>
    </location>
</feature>
<keyword evidence="1" id="KW-0175">Coiled coil</keyword>
<feature type="region of interest" description="Disordered" evidence="2">
    <location>
        <begin position="517"/>
        <end position="542"/>
    </location>
</feature>